<dbReference type="KEGG" id="eao:BD94_0963"/>
<dbReference type="eggNOG" id="COG1680">
    <property type="taxonomic scope" value="Bacteria"/>
</dbReference>
<accession>A0A077EDP5</accession>
<evidence type="ECO:0000313" key="4">
    <source>
        <dbReference type="Proteomes" id="UP000028933"/>
    </source>
</evidence>
<keyword evidence="1" id="KW-0732">Signal</keyword>
<reference evidence="3" key="2">
    <citation type="journal article" date="2015" name="Genome Biol. Evol.">
        <title>Complete Genome Sequence and Transcriptomic Analysis of the Novel Pathogen Elizabethkingia anophelis in Response to Oxidative Stress.</title>
        <authorList>
            <person name="Li Y."/>
            <person name="Liu Y."/>
            <person name="Chew S.C."/>
            <person name="Tay M."/>
            <person name="Salido M.M."/>
            <person name="Teo J."/>
            <person name="Lauro F.M."/>
            <person name="Givskov M."/>
            <person name="Yang L."/>
        </authorList>
    </citation>
    <scope>NUCLEOTIDE SEQUENCE</scope>
    <source>
        <strain evidence="3">NUHP1</strain>
    </source>
</reference>
<dbReference type="RefSeq" id="WP_024565319.1">
    <property type="nucleotide sequence ID" value="NZ_CP007547.1"/>
</dbReference>
<reference evidence="3" key="1">
    <citation type="journal article" date="2013" name="Lancet">
        <title>First case of E anophelis outbreak in an intensive-care unit.</title>
        <authorList>
            <person name="Teo J."/>
            <person name="Tan S.Y."/>
            <person name="Tay M."/>
            <person name="Ding Y."/>
            <person name="Kjelleberg S."/>
            <person name="Givskov M."/>
            <person name="Lin R.T."/>
            <person name="Yang L."/>
        </authorList>
    </citation>
    <scope>NUCLEOTIDE SEQUENCE [LARGE SCALE GENOMIC DNA]</scope>
    <source>
        <strain evidence="3">NUHP1</strain>
    </source>
</reference>
<dbReference type="InterPro" id="IPR050491">
    <property type="entry name" value="AmpC-like"/>
</dbReference>
<dbReference type="SUPFAM" id="SSF56601">
    <property type="entry name" value="beta-lactamase/transpeptidase-like"/>
    <property type="match status" value="1"/>
</dbReference>
<evidence type="ECO:0000256" key="1">
    <source>
        <dbReference type="SAM" id="SignalP"/>
    </source>
</evidence>
<organism evidence="3 4">
    <name type="scientific">Elizabethkingia anophelis NUHP1</name>
    <dbReference type="NCBI Taxonomy" id="1338011"/>
    <lineage>
        <taxon>Bacteria</taxon>
        <taxon>Pseudomonadati</taxon>
        <taxon>Bacteroidota</taxon>
        <taxon>Flavobacteriia</taxon>
        <taxon>Flavobacteriales</taxon>
        <taxon>Weeksellaceae</taxon>
        <taxon>Elizabethkingia</taxon>
    </lineage>
</organism>
<dbReference type="PANTHER" id="PTHR46825">
    <property type="entry name" value="D-ALANYL-D-ALANINE-CARBOXYPEPTIDASE/ENDOPEPTIDASE AMPH"/>
    <property type="match status" value="1"/>
</dbReference>
<dbReference type="Gene3D" id="3.40.710.10">
    <property type="entry name" value="DD-peptidase/beta-lactamase superfamily"/>
    <property type="match status" value="1"/>
</dbReference>
<dbReference type="Pfam" id="PF00144">
    <property type="entry name" value="Beta-lactamase"/>
    <property type="match status" value="1"/>
</dbReference>
<sequence length="370" mass="41895">MKPILISFLAFILCQQISAQEVNYDEANRKTDAFIQKKMKELSIPGIAVAVIKSGKIVKKTVYGTANIEWNNKVTPHSAFQIASCTKLLTSTLLLKSIYNKKIDLYESLGKYLDSIPEAWKKIKIMNLISHSSGIPEFYESNTYLPTKEIVKQIKDKPLIFEPGTKEQYGQSDFMVLSYIFEKIYNKSFTKILHDEVIIPLGMTDGGFDMEYKVDGRFLKTDLIKEKVTTYYDDAGKLVSYKFLYPQYTYPGGGYFASINDMANWAIGLDKNTLFPLDFANELVYSSDKLGDKTAEFSKVGWALENDGNIFYGGHSGGPGLGNVLRFPKEKITIITLSNDGELYPQFSRAIASWYIKGLSPKLEIKKFDR</sequence>
<dbReference type="InterPro" id="IPR012338">
    <property type="entry name" value="Beta-lactam/transpept-like"/>
</dbReference>
<evidence type="ECO:0000313" key="3">
    <source>
        <dbReference type="EMBL" id="AIL44738.1"/>
    </source>
</evidence>
<dbReference type="EMBL" id="CP007547">
    <property type="protein sequence ID" value="AIL44738.1"/>
    <property type="molecule type" value="Genomic_DNA"/>
</dbReference>
<name>A0A077EDP5_9FLAO</name>
<dbReference type="PANTHER" id="PTHR46825:SF9">
    <property type="entry name" value="BETA-LACTAMASE-RELATED DOMAIN-CONTAINING PROTEIN"/>
    <property type="match status" value="1"/>
</dbReference>
<evidence type="ECO:0000259" key="2">
    <source>
        <dbReference type="Pfam" id="PF00144"/>
    </source>
</evidence>
<feature type="chain" id="PRO_5001717930" description="Beta-lactamase-related domain-containing protein" evidence="1">
    <location>
        <begin position="20"/>
        <end position="370"/>
    </location>
</feature>
<feature type="domain" description="Beta-lactamase-related" evidence="2">
    <location>
        <begin position="32"/>
        <end position="342"/>
    </location>
</feature>
<dbReference type="InterPro" id="IPR001466">
    <property type="entry name" value="Beta-lactam-related"/>
</dbReference>
<protein>
    <recommendedName>
        <fullName evidence="2">Beta-lactamase-related domain-containing protein</fullName>
    </recommendedName>
</protein>
<proteinExistence type="predicted"/>
<dbReference type="STRING" id="1338011.BD94_0963"/>
<gene>
    <name evidence="3" type="ORF">BD94_0963</name>
</gene>
<dbReference type="HOGENOM" id="CLU_020027_0_2_10"/>
<feature type="signal peptide" evidence="1">
    <location>
        <begin position="1"/>
        <end position="19"/>
    </location>
</feature>
<dbReference type="AlphaFoldDB" id="A0A077EDP5"/>
<dbReference type="Proteomes" id="UP000028933">
    <property type="component" value="Chromosome"/>
</dbReference>